<dbReference type="EMBL" id="AGNL01019460">
    <property type="protein sequence ID" value="EJK61814.1"/>
    <property type="molecule type" value="Genomic_DNA"/>
</dbReference>
<gene>
    <name evidence="1" type="ORF">THAOC_17628</name>
</gene>
<dbReference type="Proteomes" id="UP000266841">
    <property type="component" value="Unassembled WGS sequence"/>
</dbReference>
<evidence type="ECO:0000313" key="2">
    <source>
        <dbReference type="Proteomes" id="UP000266841"/>
    </source>
</evidence>
<evidence type="ECO:0000313" key="1">
    <source>
        <dbReference type="EMBL" id="EJK61814.1"/>
    </source>
</evidence>
<dbReference type="AlphaFoldDB" id="K0SA49"/>
<feature type="non-terminal residue" evidence="1">
    <location>
        <position position="106"/>
    </location>
</feature>
<comment type="caution">
    <text evidence="1">The sequence shown here is derived from an EMBL/GenBank/DDBJ whole genome shotgun (WGS) entry which is preliminary data.</text>
</comment>
<name>K0SA49_THAOC</name>
<keyword evidence="2" id="KW-1185">Reference proteome</keyword>
<sequence>MLVVLDRGGRIGVGVGSGPAGCVPATRRRFRVGMAEGRHGGDVRGTTELGVSAVVVLSVRMPSIIMSSIRIPGPARPAPTLLPVDMTWSLVLLALTSAEKISAKKR</sequence>
<reference evidence="1 2" key="1">
    <citation type="journal article" date="2012" name="Genome Biol.">
        <title>Genome and low-iron response of an oceanic diatom adapted to chronic iron limitation.</title>
        <authorList>
            <person name="Lommer M."/>
            <person name="Specht M."/>
            <person name="Roy A.S."/>
            <person name="Kraemer L."/>
            <person name="Andreson R."/>
            <person name="Gutowska M.A."/>
            <person name="Wolf J."/>
            <person name="Bergner S.V."/>
            <person name="Schilhabel M.B."/>
            <person name="Klostermeier U.C."/>
            <person name="Beiko R.G."/>
            <person name="Rosenstiel P."/>
            <person name="Hippler M."/>
            <person name="Laroche J."/>
        </authorList>
    </citation>
    <scope>NUCLEOTIDE SEQUENCE [LARGE SCALE GENOMIC DNA]</scope>
    <source>
        <strain evidence="1 2">CCMP1005</strain>
    </source>
</reference>
<protein>
    <submittedName>
        <fullName evidence="1">Uncharacterized protein</fullName>
    </submittedName>
</protein>
<proteinExistence type="predicted"/>
<organism evidence="1 2">
    <name type="scientific">Thalassiosira oceanica</name>
    <name type="common">Marine diatom</name>
    <dbReference type="NCBI Taxonomy" id="159749"/>
    <lineage>
        <taxon>Eukaryota</taxon>
        <taxon>Sar</taxon>
        <taxon>Stramenopiles</taxon>
        <taxon>Ochrophyta</taxon>
        <taxon>Bacillariophyta</taxon>
        <taxon>Coscinodiscophyceae</taxon>
        <taxon>Thalassiosirophycidae</taxon>
        <taxon>Thalassiosirales</taxon>
        <taxon>Thalassiosiraceae</taxon>
        <taxon>Thalassiosira</taxon>
    </lineage>
</organism>
<accession>K0SA49</accession>